<dbReference type="HOGENOM" id="CLU_138549_1_1_0"/>
<dbReference type="InterPro" id="IPR058532">
    <property type="entry name" value="YjbR/MT2646/Rv2570-like"/>
</dbReference>
<protein>
    <recommendedName>
        <fullName evidence="3">MmcQ/YjbR family DNA-binding protein</fullName>
    </recommendedName>
</protein>
<gene>
    <name evidence="1" type="ORF">J421_5242</name>
</gene>
<proteinExistence type="predicted"/>
<sequence length="124" mass="13954">MATQADVRRIALALPEVEEAADRFAFSVRHRGKPKGFLWVWMERVIPKKPRVPNDGVVAVRVPNLAQRDLMIAAEPEKFFTEPHYAGFPAVLVRLDAVTVADLETLIPAAWRTQAPADLRRTVE</sequence>
<reference evidence="1 2" key="1">
    <citation type="journal article" date="2014" name="Genome Announc.">
        <title>Genome Sequence and Methylome of Soil Bacterium Gemmatirosa kalamazoonensis KBS708T, a Member of the Rarely Cultivated Gemmatimonadetes Phylum.</title>
        <authorList>
            <person name="Debruyn J.M."/>
            <person name="Radosevich M."/>
            <person name="Wommack K.E."/>
            <person name="Polson S.W."/>
            <person name="Hauser L.J."/>
            <person name="Fawaz M.N."/>
            <person name="Korlach J."/>
            <person name="Tsai Y.C."/>
        </authorList>
    </citation>
    <scope>NUCLEOTIDE SEQUENCE [LARGE SCALE GENOMIC DNA]</scope>
    <source>
        <strain evidence="1 2">KBS708</strain>
        <plasmid evidence="2">Plasmid 1</plasmid>
    </source>
</reference>
<keyword evidence="1" id="KW-0614">Plasmid</keyword>
<dbReference type="KEGG" id="gba:J421_5242"/>
<dbReference type="OrthoDB" id="954305at2"/>
<name>W0RQP6_9BACT</name>
<dbReference type="Proteomes" id="UP000019151">
    <property type="component" value="Plasmid 1"/>
</dbReference>
<organism evidence="1 2">
    <name type="scientific">Gemmatirosa kalamazoonensis</name>
    <dbReference type="NCBI Taxonomy" id="861299"/>
    <lineage>
        <taxon>Bacteria</taxon>
        <taxon>Pseudomonadati</taxon>
        <taxon>Gemmatimonadota</taxon>
        <taxon>Gemmatimonadia</taxon>
        <taxon>Gemmatimonadales</taxon>
        <taxon>Gemmatimonadaceae</taxon>
        <taxon>Gemmatirosa</taxon>
    </lineage>
</organism>
<dbReference type="Pfam" id="PF04237">
    <property type="entry name" value="YjbR"/>
    <property type="match status" value="1"/>
</dbReference>
<dbReference type="AlphaFoldDB" id="W0RQP6"/>
<geneLocation type="plasmid" evidence="1 2">
    <name>1</name>
</geneLocation>
<evidence type="ECO:0000313" key="1">
    <source>
        <dbReference type="EMBL" id="AHG92777.1"/>
    </source>
</evidence>
<dbReference type="InParanoid" id="W0RQP6"/>
<accession>W0RQP6</accession>
<evidence type="ECO:0000313" key="2">
    <source>
        <dbReference type="Proteomes" id="UP000019151"/>
    </source>
</evidence>
<dbReference type="EMBL" id="CP007129">
    <property type="protein sequence ID" value="AHG92777.1"/>
    <property type="molecule type" value="Genomic_DNA"/>
</dbReference>
<keyword evidence="2" id="KW-1185">Reference proteome</keyword>
<evidence type="ECO:0008006" key="3">
    <source>
        <dbReference type="Google" id="ProtNLM"/>
    </source>
</evidence>